<keyword evidence="6" id="KW-0256">Endoplasmic reticulum</keyword>
<dbReference type="InterPro" id="IPR035892">
    <property type="entry name" value="C2_domain_sf"/>
</dbReference>
<dbReference type="InterPro" id="IPR037765">
    <property type="entry name" value="C2B_Tricalbin"/>
</dbReference>
<keyword evidence="8" id="KW-0445">Lipid transport</keyword>
<keyword evidence="7 12" id="KW-1133">Transmembrane helix</keyword>
<evidence type="ECO:0000256" key="6">
    <source>
        <dbReference type="ARBA" id="ARBA00022824"/>
    </source>
</evidence>
<keyword evidence="9" id="KW-0446">Lipid-binding</keyword>
<feature type="region of interest" description="Disordered" evidence="11">
    <location>
        <begin position="718"/>
        <end position="743"/>
    </location>
</feature>
<dbReference type="PANTHER" id="PTHR47348:SF3">
    <property type="entry name" value="MEIOTICALLY UP-REGULATED GENE 190 PROTEIN"/>
    <property type="match status" value="1"/>
</dbReference>
<dbReference type="InterPro" id="IPR037767">
    <property type="entry name" value="C2A_Mug190-like"/>
</dbReference>
<keyword evidence="2" id="KW-0813">Transport</keyword>
<evidence type="ECO:0000256" key="1">
    <source>
        <dbReference type="ARBA" id="ARBA00004586"/>
    </source>
</evidence>
<evidence type="ECO:0000256" key="12">
    <source>
        <dbReference type="SAM" id="Phobius"/>
    </source>
</evidence>
<feature type="compositionally biased region" description="Basic and acidic residues" evidence="11">
    <location>
        <begin position="27"/>
        <end position="44"/>
    </location>
</feature>
<keyword evidence="3" id="KW-0597">Phosphoprotein</keyword>
<comment type="subcellular location">
    <subcellularLocation>
        <location evidence="1">Endoplasmic reticulum membrane</location>
    </subcellularLocation>
</comment>
<gene>
    <name evidence="15" type="ORF">SLS59_006168</name>
</gene>
<evidence type="ECO:0000256" key="10">
    <source>
        <dbReference type="ARBA" id="ARBA00023136"/>
    </source>
</evidence>
<feature type="region of interest" description="Disordered" evidence="11">
    <location>
        <begin position="1"/>
        <end position="102"/>
    </location>
</feature>
<feature type="region of interest" description="Disordered" evidence="11">
    <location>
        <begin position="1083"/>
        <end position="1221"/>
    </location>
</feature>
<evidence type="ECO:0000256" key="3">
    <source>
        <dbReference type="ARBA" id="ARBA00022553"/>
    </source>
</evidence>
<evidence type="ECO:0000313" key="16">
    <source>
        <dbReference type="Proteomes" id="UP001521222"/>
    </source>
</evidence>
<protein>
    <recommendedName>
        <fullName evidence="17">Meiotically up-regulated gene 190 protein</fullName>
    </recommendedName>
</protein>
<dbReference type="PANTHER" id="PTHR47348">
    <property type="entry name" value="MEIOTICALLY UP-REGULATED GENE 190 PROTEIN"/>
    <property type="match status" value="1"/>
</dbReference>
<reference evidence="15 16" key="1">
    <citation type="submission" date="2024-02" db="EMBL/GenBank/DDBJ databases">
        <title>De novo assembly and annotation of 12 fungi associated with fruit tree decline syndrome in Ontario, Canada.</title>
        <authorList>
            <person name="Sulman M."/>
            <person name="Ellouze W."/>
            <person name="Ilyukhin E."/>
        </authorList>
    </citation>
    <scope>NUCLEOTIDE SEQUENCE [LARGE SCALE GENOMIC DNA]</scope>
    <source>
        <strain evidence="15 16">M97-236</strain>
    </source>
</reference>
<dbReference type="PROSITE" id="PS50004">
    <property type="entry name" value="C2"/>
    <property type="match status" value="2"/>
</dbReference>
<evidence type="ECO:0000256" key="5">
    <source>
        <dbReference type="ARBA" id="ARBA00022737"/>
    </source>
</evidence>
<feature type="compositionally biased region" description="Basic and acidic residues" evidence="11">
    <location>
        <begin position="83"/>
        <end position="100"/>
    </location>
</feature>
<evidence type="ECO:0000256" key="4">
    <source>
        <dbReference type="ARBA" id="ARBA00022692"/>
    </source>
</evidence>
<dbReference type="Gene3D" id="2.60.40.150">
    <property type="entry name" value="C2 domain"/>
    <property type="match status" value="2"/>
</dbReference>
<dbReference type="Pfam" id="PF25331">
    <property type="entry name" value="C2_Mug190_3rd"/>
    <property type="match status" value="1"/>
</dbReference>
<dbReference type="SUPFAM" id="SSF49562">
    <property type="entry name" value="C2 domain (Calcium/lipid-binding domain, CaLB)"/>
    <property type="match status" value="2"/>
</dbReference>
<keyword evidence="16" id="KW-1185">Reference proteome</keyword>
<dbReference type="Pfam" id="PF25669">
    <property type="entry name" value="SMP_MUG190-like"/>
    <property type="match status" value="1"/>
</dbReference>
<accession>A0ABR3R6P1</accession>
<keyword evidence="4 12" id="KW-0812">Transmembrane</keyword>
<feature type="compositionally biased region" description="Basic and acidic residues" evidence="11">
    <location>
        <begin position="1091"/>
        <end position="1122"/>
    </location>
</feature>
<feature type="region of interest" description="Disordered" evidence="11">
    <location>
        <begin position="651"/>
        <end position="678"/>
    </location>
</feature>
<evidence type="ECO:0000256" key="9">
    <source>
        <dbReference type="ARBA" id="ARBA00023121"/>
    </source>
</evidence>
<feature type="transmembrane region" description="Helical" evidence="12">
    <location>
        <begin position="202"/>
        <end position="220"/>
    </location>
</feature>
<feature type="compositionally biased region" description="Low complexity" evidence="11">
    <location>
        <begin position="1136"/>
        <end position="1152"/>
    </location>
</feature>
<evidence type="ECO:0000256" key="8">
    <source>
        <dbReference type="ARBA" id="ARBA00023055"/>
    </source>
</evidence>
<dbReference type="InterPro" id="IPR031468">
    <property type="entry name" value="SMP_LBD"/>
</dbReference>
<comment type="caution">
    <text evidence="15">The sequence shown here is derived from an EMBL/GenBank/DDBJ whole genome shotgun (WGS) entry which is preliminary data.</text>
</comment>
<name>A0ABR3R6P1_9PLEO</name>
<organism evidence="15 16">
    <name type="scientific">Nothophoma quercina</name>
    <dbReference type="NCBI Taxonomy" id="749835"/>
    <lineage>
        <taxon>Eukaryota</taxon>
        <taxon>Fungi</taxon>
        <taxon>Dikarya</taxon>
        <taxon>Ascomycota</taxon>
        <taxon>Pezizomycotina</taxon>
        <taxon>Dothideomycetes</taxon>
        <taxon>Pleosporomycetidae</taxon>
        <taxon>Pleosporales</taxon>
        <taxon>Pleosporineae</taxon>
        <taxon>Didymellaceae</taxon>
        <taxon>Nothophoma</taxon>
    </lineage>
</organism>
<feature type="compositionally biased region" description="Polar residues" evidence="11">
    <location>
        <begin position="1187"/>
        <end position="1212"/>
    </location>
</feature>
<evidence type="ECO:0000256" key="11">
    <source>
        <dbReference type="SAM" id="MobiDB-lite"/>
    </source>
</evidence>
<keyword evidence="5" id="KW-0677">Repeat</keyword>
<feature type="region of interest" description="Disordered" evidence="11">
    <location>
        <begin position="129"/>
        <end position="150"/>
    </location>
</feature>
<dbReference type="CDD" id="cd04052">
    <property type="entry name" value="C2B_Tricalbin-like"/>
    <property type="match status" value="1"/>
</dbReference>
<feature type="domain" description="C2" evidence="13">
    <location>
        <begin position="683"/>
        <end position="827"/>
    </location>
</feature>
<dbReference type="CDD" id="cd21676">
    <property type="entry name" value="SMP_Mug190"/>
    <property type="match status" value="1"/>
</dbReference>
<evidence type="ECO:0000259" key="13">
    <source>
        <dbReference type="PROSITE" id="PS50004"/>
    </source>
</evidence>
<dbReference type="CDD" id="cd04041">
    <property type="entry name" value="C2A_fungal"/>
    <property type="match status" value="1"/>
</dbReference>
<dbReference type="Proteomes" id="UP001521222">
    <property type="component" value="Unassembled WGS sequence"/>
</dbReference>
<dbReference type="EMBL" id="JAKIXB020000019">
    <property type="protein sequence ID" value="KAL1600094.1"/>
    <property type="molecule type" value="Genomic_DNA"/>
</dbReference>
<evidence type="ECO:0000313" key="15">
    <source>
        <dbReference type="EMBL" id="KAL1600094.1"/>
    </source>
</evidence>
<feature type="compositionally biased region" description="Low complexity" evidence="11">
    <location>
        <begin position="65"/>
        <end position="80"/>
    </location>
</feature>
<keyword evidence="10 12" id="KW-0472">Membrane</keyword>
<dbReference type="SMART" id="SM00239">
    <property type="entry name" value="C2"/>
    <property type="match status" value="2"/>
</dbReference>
<evidence type="ECO:0000256" key="7">
    <source>
        <dbReference type="ARBA" id="ARBA00022989"/>
    </source>
</evidence>
<feature type="compositionally biased region" description="Acidic residues" evidence="11">
    <location>
        <begin position="1123"/>
        <end position="1135"/>
    </location>
</feature>
<sequence>MAQQQHGPGGHYSGHNPIPTVRQFVENLDRDKKNRDKEIDERAKAAKTQTGTAPSTPPRADKKTPAQTPKTPKTPKTPAQDGVQDHQLRQKTVEGTEKTVTDPTTGREVVIADVGKEMVDEVENPHLIVPNANLNKPTPIKTDPSQSLADYKEAQDVTAPPDPVAEGTTSDVPIHGEKTNVLFHPTPSVSYEPMFAELEKRAGILCIGIVVVTIVVGKMFGGALKGLVPLAMCLASGVWLWMKEVVRSGREVEWSSEQSRGQMATLNLLPESVEWMNTFLGIMWGLINPDMFQGVADTLEDVMQASVPGIIENVRVAEINQGSNPLRILSMRALPDTQMGEMKQAIHEENKKTKDPQEAAADEEGGDYYNLEVSFAYHAQPSGKRTSDKARNMHMNLVFYLGIKGFFGVPLPIFVELQSLVGTVRLRMNMTPEAPFLKNLTFTLMGVPQVTAGCIPMFEKAPNLLNLPLISNFVNYAIKAAASMYVAPKSMSLDMRAILQGDSIQKDTEALGVLWIRIHRAVGLSRQDRRGSKHGGSDPYITLAFSKYGKPMYCTRVITDDLNPIWEETAALLVGPELIKANENLSVELWDSDRHSADDIVGKVELSIQKMIQHPGKMYPQVSKLAGMDADSEMPGELHWEVGYFSKPKFRPELRTDGKNRNLPDQLKDDPKLQDEKGVINSDEDDAVMHTPPDPLWPSGVCSVIVHQIVNLELENVKGTSGSRNGREYEPAKPYGESTEETGGDLPTSYCTILYNDQLVYRTRAKAVSSQPIFNAGTERFVRDWRSAIITVTVRDSRNREHDPILGVVPLKLSDILETSSQATRWYPLDGGIGFGRIRISLLFRGIETRLPPQMLGWDVGTFEFRSHNILMIGYDHSPKLKLRTGGSTGKISRAHAHKLPEGDGYYFDLQKDNGRDNVRLPVKHRYRSPIVFEFHVASKRKADAYAVIWLQHFIDNEDADINIPIWTTQHPQRLTQNYITEDNCKKEPGLEDLKEVGRLQFRARFKAGTDESHEAFVVDNDSRETYETWEACLTEGVRSRKVEKELPERIQQLHEESLTAGRDILKNADEEVKKKWLAKDGKDWSGAFGEDPKAYMDTKGRKRREPGVEQPLHDPFHPSSDEDHDDSYDSDSDSSSDLGIEDATNAGNAGAMSGGPGGGDQSKSPNGGIKHQATDLSPDDDMRGRPSQSTARTWETTDTNGSSQSAKSINKQNKRTEERKHRGLMQWKPARNVVFAKDEAKIGLKKLTKKVTGGLEGRQPGVETGKFTIMLTALNDKLTTPRNWKLNGSTAYHTLAWRFGADPSLQMLIDL</sequence>
<dbReference type="InterPro" id="IPR057349">
    <property type="entry name" value="C2_Mug190_3rd"/>
</dbReference>
<dbReference type="PROSITE" id="PS51847">
    <property type="entry name" value="SMP"/>
    <property type="match status" value="1"/>
</dbReference>
<feature type="domain" description="SMP-LTD" evidence="14">
    <location>
        <begin position="269"/>
        <end position="496"/>
    </location>
</feature>
<evidence type="ECO:0000259" key="14">
    <source>
        <dbReference type="PROSITE" id="PS51847"/>
    </source>
</evidence>
<proteinExistence type="predicted"/>
<evidence type="ECO:0000256" key="2">
    <source>
        <dbReference type="ARBA" id="ARBA00022448"/>
    </source>
</evidence>
<dbReference type="InterPro" id="IPR000008">
    <property type="entry name" value="C2_dom"/>
</dbReference>
<dbReference type="Pfam" id="PF00168">
    <property type="entry name" value="C2"/>
    <property type="match status" value="2"/>
</dbReference>
<evidence type="ECO:0008006" key="17">
    <source>
        <dbReference type="Google" id="ProtNLM"/>
    </source>
</evidence>
<feature type="domain" description="C2" evidence="13">
    <location>
        <begin position="494"/>
        <end position="623"/>
    </location>
</feature>